<dbReference type="GO" id="GO:0005768">
    <property type="term" value="C:endosome"/>
    <property type="evidence" value="ECO:0007669"/>
    <property type="project" value="TreeGrafter"/>
</dbReference>
<feature type="compositionally biased region" description="Polar residues" evidence="9">
    <location>
        <begin position="102"/>
        <end position="111"/>
    </location>
</feature>
<comment type="similarity">
    <text evidence="2 8">Belongs to the methyltransferase superfamily.</text>
</comment>
<dbReference type="Proteomes" id="UP001163823">
    <property type="component" value="Chromosome 6"/>
</dbReference>
<feature type="compositionally biased region" description="Polar residues" evidence="9">
    <location>
        <begin position="56"/>
        <end position="65"/>
    </location>
</feature>
<keyword evidence="6 8" id="KW-0325">Glycoprotein</keyword>
<evidence type="ECO:0000256" key="9">
    <source>
        <dbReference type="SAM" id="MobiDB-lite"/>
    </source>
</evidence>
<reference evidence="10" key="1">
    <citation type="journal article" date="2023" name="Science">
        <title>Elucidation of the pathway for biosynthesis of saponin adjuvants from the soapbark tree.</title>
        <authorList>
            <person name="Reed J."/>
            <person name="Orme A."/>
            <person name="El-Demerdash A."/>
            <person name="Owen C."/>
            <person name="Martin L.B.B."/>
            <person name="Misra R.C."/>
            <person name="Kikuchi S."/>
            <person name="Rejzek M."/>
            <person name="Martin A.C."/>
            <person name="Harkess A."/>
            <person name="Leebens-Mack J."/>
            <person name="Louveau T."/>
            <person name="Stephenson M.J."/>
            <person name="Osbourn A."/>
        </authorList>
    </citation>
    <scope>NUCLEOTIDE SEQUENCE</scope>
    <source>
        <strain evidence="10">S10</strain>
    </source>
</reference>
<evidence type="ECO:0000313" key="11">
    <source>
        <dbReference type="Proteomes" id="UP001163823"/>
    </source>
</evidence>
<dbReference type="CDD" id="cd02440">
    <property type="entry name" value="AdoMet_MTases"/>
    <property type="match status" value="1"/>
</dbReference>
<feature type="compositionally biased region" description="Basic and acidic residues" evidence="9">
    <location>
        <begin position="69"/>
        <end position="84"/>
    </location>
</feature>
<evidence type="ECO:0000256" key="4">
    <source>
        <dbReference type="ARBA" id="ARBA00022679"/>
    </source>
</evidence>
<evidence type="ECO:0000256" key="7">
    <source>
        <dbReference type="ARBA" id="ARBA00037847"/>
    </source>
</evidence>
<keyword evidence="4 8" id="KW-0808">Transferase</keyword>
<evidence type="ECO:0000313" key="10">
    <source>
        <dbReference type="EMBL" id="KAJ7966748.1"/>
    </source>
</evidence>
<organism evidence="10 11">
    <name type="scientific">Quillaja saponaria</name>
    <name type="common">Soap bark tree</name>
    <dbReference type="NCBI Taxonomy" id="32244"/>
    <lineage>
        <taxon>Eukaryota</taxon>
        <taxon>Viridiplantae</taxon>
        <taxon>Streptophyta</taxon>
        <taxon>Embryophyta</taxon>
        <taxon>Tracheophyta</taxon>
        <taxon>Spermatophyta</taxon>
        <taxon>Magnoliopsida</taxon>
        <taxon>eudicotyledons</taxon>
        <taxon>Gunneridae</taxon>
        <taxon>Pentapetalae</taxon>
        <taxon>rosids</taxon>
        <taxon>fabids</taxon>
        <taxon>Fabales</taxon>
        <taxon>Quillajaceae</taxon>
        <taxon>Quillaja</taxon>
    </lineage>
</organism>
<feature type="compositionally biased region" description="Acidic residues" evidence="9">
    <location>
        <begin position="154"/>
        <end position="164"/>
    </location>
</feature>
<keyword evidence="5 8" id="KW-0735">Signal-anchor</keyword>
<dbReference type="GO" id="GO:0032259">
    <property type="term" value="P:methylation"/>
    <property type="evidence" value="ECO:0007669"/>
    <property type="project" value="UniProtKB-KW"/>
</dbReference>
<evidence type="ECO:0000256" key="6">
    <source>
        <dbReference type="ARBA" id="ARBA00023180"/>
    </source>
</evidence>
<protein>
    <recommendedName>
        <fullName evidence="8">Methyltransferase</fullName>
        <ecNumber evidence="8">2.1.1.-</ecNumber>
    </recommendedName>
</protein>
<evidence type="ECO:0000256" key="1">
    <source>
        <dbReference type="ARBA" id="ARBA00004606"/>
    </source>
</evidence>
<dbReference type="InterPro" id="IPR004159">
    <property type="entry name" value="Put_SAM_MeTrfase"/>
</dbReference>
<dbReference type="SUPFAM" id="SSF53335">
    <property type="entry name" value="S-adenosyl-L-methionine-dependent methyltransferases"/>
    <property type="match status" value="2"/>
</dbReference>
<dbReference type="EC" id="2.1.1.-" evidence="8"/>
<evidence type="ECO:0000256" key="2">
    <source>
        <dbReference type="ARBA" id="ARBA00008361"/>
    </source>
</evidence>
<name>A0AAD7PSX2_QUISA</name>
<keyword evidence="3 8" id="KW-0489">Methyltransferase</keyword>
<accession>A0AAD7PSX2</accession>
<sequence length="733" mass="83764">MARFGRQAKRPHGFCIKMTAVGVLGLCFIFVWSVFSSSSSLTTQRESFDDIGEPVSENTKATNFGTPTKRKEPEKREELSKEDKKLKVETDLVEKVGKKVNGSATVSPTLQHSKRKDRKEAVNKKKLKHKENEKKGTQVSGNSEDEESRKEKEVQEDEEEEEVVVIDGKEQGLDREAEVDIDTEGRIDLVESVDDESEEKLEDESGESKRRGSTRKVKGPLFDPKAHYNWKLCSTRSKHNYIPCIDIEIGAGKLHSYRHTERSCPRTPLMCLIPLPHEGYGSPVQWPQSKMQILYKNVAHPKLAAYIKQHSWLMEAGEYLTFPQNQSEFGGGVLHYLESIEEMVPDIEWGKNIRLVLDIGCSDSRFGNSLLDKEVLTLSLGLKDDLVDLAQVTLERGFPAVVSPFSRRRLPFPSGVFDAIHCGGCSVPWHSNGGRLILEMNRILRPGGYFILSSKHDSIEDEEAMTKLTASICWNILAHKTDEVNEVDVKIYQKPESNEIYGLRRRKNPPLCKENENPDAAWYVPMKTCLHTIPSAIEERGTEWPEEWPKRLESYPDWLNNKEKLVADTKHWKSIIDKSYLNGMGIDWSTIRNVMDMKAIYGGFAAALSQQKVWVMNVVPVHAPDTLPIIFERGLVGIYHDWCESFGTYPRTYDLLHADHLFSRLKNRCKQPVSIIVEMDRVLRPGGWMIMRDKVDILNPLEEILRSLHWEIRMTYAEAKEGILCAQKTTWRP</sequence>
<evidence type="ECO:0000256" key="8">
    <source>
        <dbReference type="RuleBase" id="RU366043"/>
    </source>
</evidence>
<comment type="subcellular location">
    <subcellularLocation>
        <location evidence="7">Endomembrane system</location>
        <topology evidence="7">Single-pass membrane protein</topology>
    </subcellularLocation>
    <subcellularLocation>
        <location evidence="1 8">Membrane</location>
        <topology evidence="1 8">Single-pass type II membrane protein</topology>
    </subcellularLocation>
</comment>
<dbReference type="GO" id="GO:0008168">
    <property type="term" value="F:methyltransferase activity"/>
    <property type="evidence" value="ECO:0007669"/>
    <property type="project" value="UniProtKB-UniRule"/>
</dbReference>
<keyword evidence="5 8" id="KW-0812">Transmembrane</keyword>
<dbReference type="KEGG" id="qsa:O6P43_016168"/>
<dbReference type="GO" id="GO:0016020">
    <property type="term" value="C:membrane"/>
    <property type="evidence" value="ECO:0007669"/>
    <property type="project" value="UniProtKB-SubCell"/>
</dbReference>
<feature type="region of interest" description="Disordered" evidence="9">
    <location>
        <begin position="97"/>
        <end position="218"/>
    </location>
</feature>
<feature type="compositionally biased region" description="Basic and acidic residues" evidence="9">
    <location>
        <begin position="167"/>
        <end position="189"/>
    </location>
</feature>
<dbReference type="PANTHER" id="PTHR10108">
    <property type="entry name" value="SAM-DEPENDENT METHYLTRANSFERASE"/>
    <property type="match status" value="1"/>
</dbReference>
<dbReference type="GO" id="GO:0005802">
    <property type="term" value="C:trans-Golgi network"/>
    <property type="evidence" value="ECO:0007669"/>
    <property type="project" value="TreeGrafter"/>
</dbReference>
<evidence type="ECO:0000256" key="3">
    <source>
        <dbReference type="ARBA" id="ARBA00022603"/>
    </source>
</evidence>
<dbReference type="Pfam" id="PF03141">
    <property type="entry name" value="Methyltransf_29"/>
    <property type="match status" value="1"/>
</dbReference>
<dbReference type="AlphaFoldDB" id="A0AAD7PSX2"/>
<feature type="region of interest" description="Disordered" evidence="9">
    <location>
        <begin position="48"/>
        <end position="84"/>
    </location>
</feature>
<keyword evidence="11" id="KW-1185">Reference proteome</keyword>
<dbReference type="Gene3D" id="3.40.50.150">
    <property type="entry name" value="Vaccinia Virus protein VP39"/>
    <property type="match status" value="1"/>
</dbReference>
<proteinExistence type="inferred from homology"/>
<dbReference type="EMBL" id="JARAOO010000006">
    <property type="protein sequence ID" value="KAJ7966748.1"/>
    <property type="molecule type" value="Genomic_DNA"/>
</dbReference>
<gene>
    <name evidence="10" type="ORF">O6P43_016168</name>
</gene>
<dbReference type="PANTHER" id="PTHR10108:SF1102">
    <property type="entry name" value="METHYLTRANSFERASE PMT28-RELATED"/>
    <property type="match status" value="1"/>
</dbReference>
<comment type="caution">
    <text evidence="10">The sequence shown here is derived from an EMBL/GenBank/DDBJ whole genome shotgun (WGS) entry which is preliminary data.</text>
</comment>
<evidence type="ECO:0000256" key="5">
    <source>
        <dbReference type="ARBA" id="ARBA00022968"/>
    </source>
</evidence>
<feature type="compositionally biased region" description="Acidic residues" evidence="9">
    <location>
        <begin position="191"/>
        <end position="205"/>
    </location>
</feature>
<dbReference type="InterPro" id="IPR029063">
    <property type="entry name" value="SAM-dependent_MTases_sf"/>
</dbReference>